<organism evidence="1 2">
    <name type="scientific">Pseudomonas taeanensis MS-3</name>
    <dbReference type="NCBI Taxonomy" id="1395571"/>
    <lineage>
        <taxon>Bacteria</taxon>
        <taxon>Pseudomonadati</taxon>
        <taxon>Pseudomonadota</taxon>
        <taxon>Gammaproteobacteria</taxon>
        <taxon>Pseudomonadales</taxon>
        <taxon>Pseudomonadaceae</taxon>
        <taxon>Pseudomonas</taxon>
    </lineage>
</organism>
<evidence type="ECO:0000313" key="1">
    <source>
        <dbReference type="EMBL" id="KFX69417.1"/>
    </source>
</evidence>
<proteinExistence type="predicted"/>
<dbReference type="AlphaFoldDB" id="A0A0A1YHN8"/>
<dbReference type="RefSeq" id="WP_025165723.1">
    <property type="nucleotide sequence ID" value="NZ_AWSQ01000003.1"/>
</dbReference>
<dbReference type="EMBL" id="AWSQ01000003">
    <property type="protein sequence ID" value="KFX69417.1"/>
    <property type="molecule type" value="Genomic_DNA"/>
</dbReference>
<dbReference type="Proteomes" id="UP000030063">
    <property type="component" value="Unassembled WGS sequence"/>
</dbReference>
<sequence length="130" mass="14063">MQQMLMTIVLSVLLAGCAQPQVEQPKANGTYLVIENGQAWAVLVSDGKRVEERGTVLDVIKLPSQHSAVAASYVIETPNCGKVQWLTERQDAVDGATTLMSLHYNARLSDSGCVLGEALSRVWTVLDYSG</sequence>
<dbReference type="OrthoDB" id="6876429at2"/>
<gene>
    <name evidence="1" type="ORF">TMS3_0113405</name>
</gene>
<comment type="caution">
    <text evidence="1">The sequence shown here is derived from an EMBL/GenBank/DDBJ whole genome shotgun (WGS) entry which is preliminary data.</text>
</comment>
<reference evidence="1 2" key="1">
    <citation type="journal article" date="2014" name="Genome Announc.">
        <title>Draft Genome Sequence of Petroleum Oil-Degrading Marine Bacterium Pseudomonas taeanensis Strain MS-3, Isolated from a Crude Oil-Contaminated Seashore.</title>
        <authorList>
            <person name="Lee S.Y."/>
            <person name="Kim S.H."/>
            <person name="Lee D.G."/>
            <person name="Shin S."/>
            <person name="Yun S.H."/>
            <person name="Choi C.W."/>
            <person name="Chung Y.H."/>
            <person name="Choi J.S."/>
            <person name="Kahng H.Y."/>
            <person name="Kim S.I."/>
        </authorList>
    </citation>
    <scope>NUCLEOTIDE SEQUENCE [LARGE SCALE GENOMIC DNA]</scope>
    <source>
        <strain evidence="1 2">MS-3</strain>
    </source>
</reference>
<accession>A0A0A1YHN8</accession>
<keyword evidence="2" id="KW-1185">Reference proteome</keyword>
<evidence type="ECO:0000313" key="2">
    <source>
        <dbReference type="Proteomes" id="UP000030063"/>
    </source>
</evidence>
<protein>
    <submittedName>
        <fullName evidence="1">Uncharacterized protein</fullName>
    </submittedName>
</protein>
<name>A0A0A1YHN8_9PSED</name>